<gene>
    <name evidence="2" type="ORF">SEUCBS140593_003105</name>
</gene>
<proteinExistence type="predicted"/>
<name>A0ABP0BD86_9PEZI</name>
<dbReference type="Proteomes" id="UP001642482">
    <property type="component" value="Unassembled WGS sequence"/>
</dbReference>
<keyword evidence="3" id="KW-1185">Reference proteome</keyword>
<evidence type="ECO:0000313" key="3">
    <source>
        <dbReference type="Proteomes" id="UP001642482"/>
    </source>
</evidence>
<protein>
    <submittedName>
        <fullName evidence="2">Uncharacterized protein</fullName>
    </submittedName>
</protein>
<sequence length="156" mass="17488">MGIPRFDIPPTSRPQFPTGPPKQRTTALNEEFWQRCDEAEVVRLISVFQEEVESVYPCLDTEYMVAEAADILTWGRVREDSAHADAPVEVQHLSFKDFQLAKVAIATAIVIEANGRNENSTLMVDSVERRVSRILKPKCDLKDLQLLVILHGGPSA</sequence>
<evidence type="ECO:0000256" key="1">
    <source>
        <dbReference type="SAM" id="MobiDB-lite"/>
    </source>
</evidence>
<feature type="region of interest" description="Disordered" evidence="1">
    <location>
        <begin position="1"/>
        <end position="24"/>
    </location>
</feature>
<evidence type="ECO:0000313" key="2">
    <source>
        <dbReference type="EMBL" id="CAK7217145.1"/>
    </source>
</evidence>
<comment type="caution">
    <text evidence="2">The sequence shown here is derived from an EMBL/GenBank/DDBJ whole genome shotgun (WGS) entry which is preliminary data.</text>
</comment>
<organism evidence="2 3">
    <name type="scientific">Sporothrix eucalyptigena</name>
    <dbReference type="NCBI Taxonomy" id="1812306"/>
    <lineage>
        <taxon>Eukaryota</taxon>
        <taxon>Fungi</taxon>
        <taxon>Dikarya</taxon>
        <taxon>Ascomycota</taxon>
        <taxon>Pezizomycotina</taxon>
        <taxon>Sordariomycetes</taxon>
        <taxon>Sordariomycetidae</taxon>
        <taxon>Ophiostomatales</taxon>
        <taxon>Ophiostomataceae</taxon>
        <taxon>Sporothrix</taxon>
    </lineage>
</organism>
<dbReference type="EMBL" id="CAWUHD010000023">
    <property type="protein sequence ID" value="CAK7217145.1"/>
    <property type="molecule type" value="Genomic_DNA"/>
</dbReference>
<reference evidence="2 3" key="1">
    <citation type="submission" date="2024-01" db="EMBL/GenBank/DDBJ databases">
        <authorList>
            <person name="Allen C."/>
            <person name="Tagirdzhanova G."/>
        </authorList>
    </citation>
    <scope>NUCLEOTIDE SEQUENCE [LARGE SCALE GENOMIC DNA]</scope>
</reference>
<accession>A0ABP0BD86</accession>